<dbReference type="Gene3D" id="3.40.1210.10">
    <property type="entry name" value="Survival protein SurE-like phosphatase/nucleotidase"/>
    <property type="match status" value="1"/>
</dbReference>
<protein>
    <recommendedName>
        <fullName evidence="2">5'-nucleotidase</fullName>
        <ecNumber evidence="2">3.1.3.5</ecNumber>
    </recommendedName>
</protein>
<organism evidence="3 4">
    <name type="scientific">SAR86 cluster bacterium</name>
    <dbReference type="NCBI Taxonomy" id="2030880"/>
    <lineage>
        <taxon>Bacteria</taxon>
        <taxon>Pseudomonadati</taxon>
        <taxon>Pseudomonadota</taxon>
        <taxon>Gammaproteobacteria</taxon>
        <taxon>SAR86 cluster</taxon>
    </lineage>
</organism>
<gene>
    <name evidence="3" type="ORF">DBW98_01160</name>
</gene>
<comment type="caution">
    <text evidence="3">The sequence shown here is derived from an EMBL/GenBank/DDBJ whole genome shotgun (WGS) entry which is preliminary data.</text>
</comment>
<dbReference type="AlphaFoldDB" id="A0A368BQH4"/>
<name>A0A368BQH4_9GAMM</name>
<feature type="non-terminal residue" evidence="3">
    <location>
        <position position="1"/>
    </location>
</feature>
<dbReference type="InterPro" id="IPR036523">
    <property type="entry name" value="SurE-like_sf"/>
</dbReference>
<sequence length="97" mass="11034">KDLLVNVNFPDLSSEQVMGTKITKLAKRGVPDTPDFLRSLESSKFYSFGPSGKILPGQVQTDIQAIEENYISITILDYNLSAEIDDWHLYKEFFNCE</sequence>
<evidence type="ECO:0000313" key="3">
    <source>
        <dbReference type="EMBL" id="RCL39092.1"/>
    </source>
</evidence>
<dbReference type="EC" id="3.1.3.5" evidence="2"/>
<dbReference type="Proteomes" id="UP000253032">
    <property type="component" value="Unassembled WGS sequence"/>
</dbReference>
<comment type="catalytic activity">
    <reaction evidence="1">
        <text>a ribonucleoside 5'-phosphate + H2O = a ribonucleoside + phosphate</text>
        <dbReference type="Rhea" id="RHEA:12484"/>
        <dbReference type="ChEBI" id="CHEBI:15377"/>
        <dbReference type="ChEBI" id="CHEBI:18254"/>
        <dbReference type="ChEBI" id="CHEBI:43474"/>
        <dbReference type="ChEBI" id="CHEBI:58043"/>
        <dbReference type="EC" id="3.1.3.5"/>
    </reaction>
</comment>
<evidence type="ECO:0000256" key="1">
    <source>
        <dbReference type="ARBA" id="ARBA00000815"/>
    </source>
</evidence>
<dbReference type="EMBL" id="QOPC01000004">
    <property type="protein sequence ID" value="RCL39092.1"/>
    <property type="molecule type" value="Genomic_DNA"/>
</dbReference>
<accession>A0A368BQH4</accession>
<dbReference type="SUPFAM" id="SSF64167">
    <property type="entry name" value="SurE-like"/>
    <property type="match status" value="1"/>
</dbReference>
<dbReference type="GO" id="GO:0008253">
    <property type="term" value="F:5'-nucleotidase activity"/>
    <property type="evidence" value="ECO:0007669"/>
    <property type="project" value="UniProtKB-EC"/>
</dbReference>
<evidence type="ECO:0000256" key="2">
    <source>
        <dbReference type="ARBA" id="ARBA00012643"/>
    </source>
</evidence>
<proteinExistence type="predicted"/>
<evidence type="ECO:0000313" key="4">
    <source>
        <dbReference type="Proteomes" id="UP000253032"/>
    </source>
</evidence>
<reference evidence="3 4" key="1">
    <citation type="journal article" date="2018" name="Microbiome">
        <title>Fine metagenomic profile of the Mediterranean stratified and mixed water columns revealed by assembly and recruitment.</title>
        <authorList>
            <person name="Haro-Moreno J.M."/>
            <person name="Lopez-Perez M."/>
            <person name="De La Torre J.R."/>
            <person name="Picazo A."/>
            <person name="Camacho A."/>
            <person name="Rodriguez-Valera F."/>
        </authorList>
    </citation>
    <scope>NUCLEOTIDE SEQUENCE [LARGE SCALE GENOMIC DNA]</scope>
    <source>
        <strain evidence="3">MED-G84</strain>
    </source>
</reference>